<dbReference type="InterPro" id="IPR001117">
    <property type="entry name" value="Cu-oxidase_2nd"/>
</dbReference>
<dbReference type="InterPro" id="IPR008972">
    <property type="entry name" value="Cupredoxin"/>
</dbReference>
<evidence type="ECO:0000259" key="1">
    <source>
        <dbReference type="Pfam" id="PF00394"/>
    </source>
</evidence>
<name>A0ABR2DQD3_9ROSI</name>
<evidence type="ECO:0000313" key="3">
    <source>
        <dbReference type="Proteomes" id="UP001472677"/>
    </source>
</evidence>
<feature type="domain" description="Plastocyanin-like" evidence="1">
    <location>
        <begin position="29"/>
        <end position="142"/>
    </location>
</feature>
<proteinExistence type="predicted"/>
<protein>
    <recommendedName>
        <fullName evidence="1">Plastocyanin-like domain-containing protein</fullName>
    </recommendedName>
</protein>
<keyword evidence="3" id="KW-1185">Reference proteome</keyword>
<evidence type="ECO:0000313" key="2">
    <source>
        <dbReference type="EMBL" id="KAK8545114.1"/>
    </source>
</evidence>
<gene>
    <name evidence="2" type="ORF">V6N12_025963</name>
</gene>
<dbReference type="InterPro" id="IPR045087">
    <property type="entry name" value="Cu-oxidase_fam"/>
</dbReference>
<sequence>MHKVAGGFGALKVHSRPLIPIPYDEPVDNYTVLIGDWYFLDSGRPLGRSEGVIINGKTGKVGDKQEPLFTMDPGKTYKYMICNVGLKASLNFRIQGHKMKLVEMEGSHTMQNVYVSLDVHVRQCFTVLVTADQTPKNYYIVTST</sequence>
<dbReference type="SUPFAM" id="SSF49503">
    <property type="entry name" value="Cupredoxins"/>
    <property type="match status" value="1"/>
</dbReference>
<dbReference type="Proteomes" id="UP001472677">
    <property type="component" value="Unassembled WGS sequence"/>
</dbReference>
<reference evidence="2 3" key="1">
    <citation type="journal article" date="2024" name="G3 (Bethesda)">
        <title>Genome assembly of Hibiscus sabdariffa L. provides insights into metabolisms of medicinal natural products.</title>
        <authorList>
            <person name="Kim T."/>
        </authorList>
    </citation>
    <scope>NUCLEOTIDE SEQUENCE [LARGE SCALE GENOMIC DNA]</scope>
    <source>
        <strain evidence="2">TK-2024</strain>
        <tissue evidence="2">Old leaves</tissue>
    </source>
</reference>
<accession>A0ABR2DQD3</accession>
<organism evidence="2 3">
    <name type="scientific">Hibiscus sabdariffa</name>
    <name type="common">roselle</name>
    <dbReference type="NCBI Taxonomy" id="183260"/>
    <lineage>
        <taxon>Eukaryota</taxon>
        <taxon>Viridiplantae</taxon>
        <taxon>Streptophyta</taxon>
        <taxon>Embryophyta</taxon>
        <taxon>Tracheophyta</taxon>
        <taxon>Spermatophyta</taxon>
        <taxon>Magnoliopsida</taxon>
        <taxon>eudicotyledons</taxon>
        <taxon>Gunneridae</taxon>
        <taxon>Pentapetalae</taxon>
        <taxon>rosids</taxon>
        <taxon>malvids</taxon>
        <taxon>Malvales</taxon>
        <taxon>Malvaceae</taxon>
        <taxon>Malvoideae</taxon>
        <taxon>Hibiscus</taxon>
    </lineage>
</organism>
<comment type="caution">
    <text evidence="2">The sequence shown here is derived from an EMBL/GenBank/DDBJ whole genome shotgun (WGS) entry which is preliminary data.</text>
</comment>
<dbReference type="Gene3D" id="2.60.40.420">
    <property type="entry name" value="Cupredoxins - blue copper proteins"/>
    <property type="match status" value="1"/>
</dbReference>
<dbReference type="PANTHER" id="PTHR11709:SF27">
    <property type="entry name" value="OS01G0816700 PROTEIN"/>
    <property type="match status" value="1"/>
</dbReference>
<dbReference type="EMBL" id="JBBPBM010000023">
    <property type="protein sequence ID" value="KAK8545114.1"/>
    <property type="molecule type" value="Genomic_DNA"/>
</dbReference>
<dbReference type="Pfam" id="PF00394">
    <property type="entry name" value="Cu-oxidase"/>
    <property type="match status" value="1"/>
</dbReference>
<dbReference type="PANTHER" id="PTHR11709">
    <property type="entry name" value="MULTI-COPPER OXIDASE"/>
    <property type="match status" value="1"/>
</dbReference>